<accession>G9MS17</accession>
<dbReference type="InterPro" id="IPR015797">
    <property type="entry name" value="NUDIX_hydrolase-like_dom_sf"/>
</dbReference>
<dbReference type="PROSITE" id="PS51462">
    <property type="entry name" value="NUDIX"/>
    <property type="match status" value="1"/>
</dbReference>
<dbReference type="VEuPathDB" id="FungiDB:TRIVIDRAFT_28838"/>
<dbReference type="AlphaFoldDB" id="G9MS17"/>
<feature type="domain" description="Nudix hydrolase" evidence="1">
    <location>
        <begin position="40"/>
        <end position="190"/>
    </location>
</feature>
<dbReference type="EMBL" id="ABDF02000006">
    <property type="protein sequence ID" value="EHK22884.1"/>
    <property type="molecule type" value="Genomic_DNA"/>
</dbReference>
<keyword evidence="3" id="KW-1185">Reference proteome</keyword>
<dbReference type="InterPro" id="IPR000086">
    <property type="entry name" value="NUDIX_hydrolase_dom"/>
</dbReference>
<dbReference type="Gene3D" id="3.90.79.10">
    <property type="entry name" value="Nucleoside Triphosphate Pyrophosphohydrolase"/>
    <property type="match status" value="1"/>
</dbReference>
<dbReference type="SUPFAM" id="SSF55811">
    <property type="entry name" value="Nudix"/>
    <property type="match status" value="1"/>
</dbReference>
<dbReference type="Proteomes" id="UP000007115">
    <property type="component" value="Unassembled WGS sequence"/>
</dbReference>
<dbReference type="PANTHER" id="PTHR43736:SF1">
    <property type="entry name" value="DIHYDRONEOPTERIN TRIPHOSPHATE DIPHOSPHATASE"/>
    <property type="match status" value="1"/>
</dbReference>
<dbReference type="HOGENOM" id="CLU_067850_1_0_1"/>
<dbReference type="PANTHER" id="PTHR43736">
    <property type="entry name" value="ADP-RIBOSE PYROPHOSPHATASE"/>
    <property type="match status" value="1"/>
</dbReference>
<dbReference type="InParanoid" id="G9MS17"/>
<evidence type="ECO:0000313" key="3">
    <source>
        <dbReference type="Proteomes" id="UP000007115"/>
    </source>
</evidence>
<reference evidence="2 3" key="1">
    <citation type="journal article" date="2011" name="Genome Biol.">
        <title>Comparative genome sequence analysis underscores mycoparasitism as the ancestral life style of Trichoderma.</title>
        <authorList>
            <person name="Kubicek C.P."/>
            <person name="Herrera-Estrella A."/>
            <person name="Seidl-Seiboth V."/>
            <person name="Martinez D.A."/>
            <person name="Druzhinina I.S."/>
            <person name="Thon M."/>
            <person name="Zeilinger S."/>
            <person name="Casas-Flores S."/>
            <person name="Horwitz B.A."/>
            <person name="Mukherjee P.K."/>
            <person name="Mukherjee M."/>
            <person name="Kredics L."/>
            <person name="Alcaraz L.D."/>
            <person name="Aerts A."/>
            <person name="Antal Z."/>
            <person name="Atanasova L."/>
            <person name="Cervantes-Badillo M.G."/>
            <person name="Challacombe J."/>
            <person name="Chertkov O."/>
            <person name="McCluskey K."/>
            <person name="Coulpier F."/>
            <person name="Deshpande N."/>
            <person name="von Doehren H."/>
            <person name="Ebbole D.J."/>
            <person name="Esquivel-Naranjo E.U."/>
            <person name="Fekete E."/>
            <person name="Flipphi M."/>
            <person name="Glaser F."/>
            <person name="Gomez-Rodriguez E.Y."/>
            <person name="Gruber S."/>
            <person name="Han C."/>
            <person name="Henrissat B."/>
            <person name="Hermosa R."/>
            <person name="Hernandez-Onate M."/>
            <person name="Karaffa L."/>
            <person name="Kosti I."/>
            <person name="Le Crom S."/>
            <person name="Lindquist E."/>
            <person name="Lucas S."/>
            <person name="Luebeck M."/>
            <person name="Luebeck P.S."/>
            <person name="Margeot A."/>
            <person name="Metz B."/>
            <person name="Misra M."/>
            <person name="Nevalainen H."/>
            <person name="Omann M."/>
            <person name="Packer N."/>
            <person name="Perrone G."/>
            <person name="Uresti-Rivera E.E."/>
            <person name="Salamov A."/>
            <person name="Schmoll M."/>
            <person name="Seiboth B."/>
            <person name="Shapiro H."/>
            <person name="Sukno S."/>
            <person name="Tamayo-Ramos J.A."/>
            <person name="Tisch D."/>
            <person name="Wiest A."/>
            <person name="Wilkinson H.H."/>
            <person name="Zhang M."/>
            <person name="Coutinho P.M."/>
            <person name="Kenerley C.M."/>
            <person name="Monte E."/>
            <person name="Baker S.E."/>
            <person name="Grigoriev I.V."/>
        </authorList>
    </citation>
    <scope>NUCLEOTIDE SEQUENCE [LARGE SCALE GENOMIC DNA]</scope>
    <source>
        <strain evidence="3">Gv29-8 / FGSC 10586</strain>
    </source>
</reference>
<evidence type="ECO:0000259" key="1">
    <source>
        <dbReference type="PROSITE" id="PS51462"/>
    </source>
</evidence>
<evidence type="ECO:0000313" key="2">
    <source>
        <dbReference type="EMBL" id="EHK22884.1"/>
    </source>
</evidence>
<dbReference type="GeneID" id="25792695"/>
<comment type="caution">
    <text evidence="2">The sequence shown here is derived from an EMBL/GenBank/DDBJ whole genome shotgun (WGS) entry which is preliminary data.</text>
</comment>
<organism evidence="2 3">
    <name type="scientific">Hypocrea virens (strain Gv29-8 / FGSC 10586)</name>
    <name type="common">Gliocladium virens</name>
    <name type="synonym">Trichoderma virens</name>
    <dbReference type="NCBI Taxonomy" id="413071"/>
    <lineage>
        <taxon>Eukaryota</taxon>
        <taxon>Fungi</taxon>
        <taxon>Dikarya</taxon>
        <taxon>Ascomycota</taxon>
        <taxon>Pezizomycotina</taxon>
        <taxon>Sordariomycetes</taxon>
        <taxon>Hypocreomycetidae</taxon>
        <taxon>Hypocreales</taxon>
        <taxon>Hypocreaceae</taxon>
        <taxon>Trichoderma</taxon>
    </lineage>
</organism>
<dbReference type="OrthoDB" id="276276at2759"/>
<dbReference type="OMA" id="AIQLNYV"/>
<dbReference type="STRING" id="413071.G9MS17"/>
<gene>
    <name evidence="2" type="ORF">TRIVIDRAFT_28838</name>
</gene>
<proteinExistence type="predicted"/>
<protein>
    <recommendedName>
        <fullName evidence="1">Nudix hydrolase domain-containing protein</fullName>
    </recommendedName>
</protein>
<dbReference type="eggNOG" id="ENOG502STAY">
    <property type="taxonomic scope" value="Eukaryota"/>
</dbReference>
<dbReference type="Pfam" id="PF00293">
    <property type="entry name" value="NUDIX"/>
    <property type="match status" value="1"/>
</dbReference>
<dbReference type="RefSeq" id="XP_013957092.1">
    <property type="nucleotide sequence ID" value="XM_014101617.1"/>
</dbReference>
<name>G9MS17_HYPVG</name>
<sequence length="196" mass="21352">MAPLKDITSLPVAKSINSQLLNSSAAEFRKSQPSTSGQPYDKIVVGAAILQYASDSAPKMPQILLLKRTSHEAYFPNVFELPSGKVDPDDPTLKHALFREVNEETGLGVAEILAELKPMIYTTEKTVTGATGEKDVISKSAIQLNYVVLVSPGDVKLNADEHSESCWASEGELDMLDITDAMRVVIREAFQWASSQ</sequence>